<sequence length="458" mass="47795">MGAPRGAGRAVPDGVVARCQRRSRSCRAPVRGADRAAGDVRRALAAADGRALQEAGPPGRSRGALAARRRSGRTERAAVVRGARGAGDAVRAPRQGRGARAALRRAGARARPSQAAIGARSRARTRGAGRAGAPDRAAAAQDECAARALKLAEHAAKGYCWDINYTQQGGTYTVENATLALRPDALSRPPKALLFDLDGTLYRGDELIPGADRLIADLEARGWPCWFLTNNSTRTPAQVAEHMHKLGIPARADRVITSAMAAAAYARERHPGAAAYVVGEHGLREALREAGLRLLDDPDSAEQAQIVVQGIDRNLTYDKLTEAVDHLLNGATYLVTNPDRLLPVGGGFLPGAGSIAALLETATGASPVVIGKPSGIIMDYALALAGVSAEEAWVVGDNPHTDLAAGLAAGCPTVLVLTGLCTAADWRERCAAAGAMPDAVCADPERLYAFITYDDPQG</sequence>
<dbReference type="Pfam" id="PF13344">
    <property type="entry name" value="Hydrolase_6"/>
    <property type="match status" value="1"/>
</dbReference>
<name>A0A7X0RKS2_9BACL</name>
<dbReference type="SUPFAM" id="SSF56784">
    <property type="entry name" value="HAD-like"/>
    <property type="match status" value="1"/>
</dbReference>
<dbReference type="Proteomes" id="UP000547209">
    <property type="component" value="Unassembled WGS sequence"/>
</dbReference>
<accession>A0A7X0RKS2</accession>
<dbReference type="Pfam" id="PF13242">
    <property type="entry name" value="Hydrolase_like"/>
    <property type="match status" value="1"/>
</dbReference>
<dbReference type="PANTHER" id="PTHR19288">
    <property type="entry name" value="4-NITROPHENYLPHOSPHATASE-RELATED"/>
    <property type="match status" value="1"/>
</dbReference>
<reference evidence="2 3" key="1">
    <citation type="submission" date="2020-08" db="EMBL/GenBank/DDBJ databases">
        <title>Cohnella phylogeny.</title>
        <authorList>
            <person name="Dunlap C."/>
        </authorList>
    </citation>
    <scope>NUCLEOTIDE SEQUENCE [LARGE SCALE GENOMIC DNA]</scope>
    <source>
        <strain evidence="2 3">DSM 28246</strain>
    </source>
</reference>
<dbReference type="GO" id="GO:0005737">
    <property type="term" value="C:cytoplasm"/>
    <property type="evidence" value="ECO:0007669"/>
    <property type="project" value="TreeGrafter"/>
</dbReference>
<organism evidence="2 3">
    <name type="scientific">Cohnella nanjingensis</name>
    <dbReference type="NCBI Taxonomy" id="1387779"/>
    <lineage>
        <taxon>Bacteria</taxon>
        <taxon>Bacillati</taxon>
        <taxon>Bacillota</taxon>
        <taxon>Bacilli</taxon>
        <taxon>Bacillales</taxon>
        <taxon>Paenibacillaceae</taxon>
        <taxon>Cohnella</taxon>
    </lineage>
</organism>
<proteinExistence type="predicted"/>
<comment type="caution">
    <text evidence="2">The sequence shown here is derived from an EMBL/GenBank/DDBJ whole genome shotgun (WGS) entry which is preliminary data.</text>
</comment>
<dbReference type="AlphaFoldDB" id="A0A7X0RKS2"/>
<feature type="region of interest" description="Disordered" evidence="1">
    <location>
        <begin position="104"/>
        <end position="134"/>
    </location>
</feature>
<keyword evidence="2" id="KW-0378">Hydrolase</keyword>
<gene>
    <name evidence="2" type="ORF">H7C19_00560</name>
</gene>
<feature type="compositionally biased region" description="Low complexity" evidence="1">
    <location>
        <begin position="48"/>
        <end position="66"/>
    </location>
</feature>
<protein>
    <submittedName>
        <fullName evidence="2">HAD-IIA family hydrolase</fullName>
    </submittedName>
</protein>
<feature type="compositionally biased region" description="Low complexity" evidence="1">
    <location>
        <begin position="109"/>
        <end position="120"/>
    </location>
</feature>
<dbReference type="GO" id="GO:0016791">
    <property type="term" value="F:phosphatase activity"/>
    <property type="evidence" value="ECO:0007669"/>
    <property type="project" value="TreeGrafter"/>
</dbReference>
<dbReference type="PANTHER" id="PTHR19288:SF46">
    <property type="entry name" value="HALOACID DEHALOGENASE-LIKE HYDROLASE DOMAIN-CONTAINING PROTEIN 2"/>
    <property type="match status" value="1"/>
</dbReference>
<evidence type="ECO:0000313" key="2">
    <source>
        <dbReference type="EMBL" id="MBB6669171.1"/>
    </source>
</evidence>
<evidence type="ECO:0000313" key="3">
    <source>
        <dbReference type="Proteomes" id="UP000547209"/>
    </source>
</evidence>
<feature type="region of interest" description="Disordered" evidence="1">
    <location>
        <begin position="48"/>
        <end position="73"/>
    </location>
</feature>
<evidence type="ECO:0000256" key="1">
    <source>
        <dbReference type="SAM" id="MobiDB-lite"/>
    </source>
</evidence>
<keyword evidence="3" id="KW-1185">Reference proteome</keyword>
<dbReference type="InterPro" id="IPR036412">
    <property type="entry name" value="HAD-like_sf"/>
</dbReference>
<dbReference type="Gene3D" id="3.40.50.1000">
    <property type="entry name" value="HAD superfamily/HAD-like"/>
    <property type="match status" value="2"/>
</dbReference>
<dbReference type="NCBIfam" id="TIGR01460">
    <property type="entry name" value="HAD-SF-IIA"/>
    <property type="match status" value="1"/>
</dbReference>
<dbReference type="InterPro" id="IPR023214">
    <property type="entry name" value="HAD_sf"/>
</dbReference>
<dbReference type="InterPro" id="IPR006357">
    <property type="entry name" value="HAD-SF_hydro_IIA"/>
</dbReference>
<dbReference type="EMBL" id="JACJVP010000001">
    <property type="protein sequence ID" value="MBB6669171.1"/>
    <property type="molecule type" value="Genomic_DNA"/>
</dbReference>